<name>A0A0J5IJW5_9GAMM</name>
<organism evidence="1 2">
    <name type="scientific">Xenorhabdus khoisanae</name>
    <dbReference type="NCBI Taxonomy" id="880157"/>
    <lineage>
        <taxon>Bacteria</taxon>
        <taxon>Pseudomonadati</taxon>
        <taxon>Pseudomonadota</taxon>
        <taxon>Gammaproteobacteria</taxon>
        <taxon>Enterobacterales</taxon>
        <taxon>Morganellaceae</taxon>
        <taxon>Xenorhabdus</taxon>
    </lineage>
</organism>
<evidence type="ECO:0000313" key="2">
    <source>
        <dbReference type="Proteomes" id="UP000036277"/>
    </source>
</evidence>
<dbReference type="PATRIC" id="fig|880157.4.peg.4195"/>
<accession>A0A0J5IJW5</accession>
<sequence>MLFDGAISTERKAVRLTACLITSIVKAQRYKADVMSDVSFNLEYYPLDLATKTINRSEMELLLLAQAGEIEFRLYPDPTGGILEWDSVTSWEIGVIISRNRKITKKDSP</sequence>
<dbReference type="Proteomes" id="UP000036277">
    <property type="component" value="Unassembled WGS sequence"/>
</dbReference>
<dbReference type="EMBL" id="LFCV01000180">
    <property type="protein sequence ID" value="KMJ43470.1"/>
    <property type="molecule type" value="Genomic_DNA"/>
</dbReference>
<comment type="caution">
    <text evidence="1">The sequence shown here is derived from an EMBL/GenBank/DDBJ whole genome shotgun (WGS) entry which is preliminary data.</text>
</comment>
<keyword evidence="2" id="KW-1185">Reference proteome</keyword>
<gene>
    <name evidence="1" type="ORF">AB204_19480</name>
</gene>
<dbReference type="AlphaFoldDB" id="A0A0J5IJW5"/>
<proteinExistence type="predicted"/>
<protein>
    <submittedName>
        <fullName evidence="1">Uncharacterized protein</fullName>
    </submittedName>
</protein>
<evidence type="ECO:0000313" key="1">
    <source>
        <dbReference type="EMBL" id="KMJ43470.1"/>
    </source>
</evidence>
<reference evidence="1 2" key="1">
    <citation type="submission" date="2015-06" db="EMBL/GenBank/DDBJ databases">
        <title>Draft Whole-Genome Sequence of the Entomopathogenic Bacterium Xenorhabdus khoisanae.</title>
        <authorList>
            <person name="Naidoo S."/>
            <person name="Featherston J."/>
            <person name="Gray V.M."/>
        </authorList>
    </citation>
    <scope>NUCLEOTIDE SEQUENCE [LARGE SCALE GENOMIC DNA]</scope>
    <source>
        <strain evidence="1 2">MCB</strain>
    </source>
</reference>